<dbReference type="CDD" id="cd00761">
    <property type="entry name" value="Glyco_tranf_GTA_type"/>
    <property type="match status" value="1"/>
</dbReference>
<accession>A0A178Y6A0</accession>
<evidence type="ECO:0000259" key="1">
    <source>
        <dbReference type="Pfam" id="PF00535"/>
    </source>
</evidence>
<dbReference type="InterPro" id="IPR029044">
    <property type="entry name" value="Nucleotide-diphossugar_trans"/>
</dbReference>
<organism evidence="2 3">
    <name type="scientific">Sinorhizobium saheli</name>
    <dbReference type="NCBI Taxonomy" id="36856"/>
    <lineage>
        <taxon>Bacteria</taxon>
        <taxon>Pseudomonadati</taxon>
        <taxon>Pseudomonadota</taxon>
        <taxon>Alphaproteobacteria</taxon>
        <taxon>Hyphomicrobiales</taxon>
        <taxon>Rhizobiaceae</taxon>
        <taxon>Sinorhizobium/Ensifer group</taxon>
        <taxon>Sinorhizobium</taxon>
    </lineage>
</organism>
<dbReference type="PANTHER" id="PTHR43685:SF2">
    <property type="entry name" value="GLYCOSYLTRANSFERASE 2-LIKE DOMAIN-CONTAINING PROTEIN"/>
    <property type="match status" value="1"/>
</dbReference>
<dbReference type="InterPro" id="IPR050834">
    <property type="entry name" value="Glycosyltransf_2"/>
</dbReference>
<gene>
    <name evidence="2" type="ORF">ATB98_07555</name>
</gene>
<dbReference type="Gene3D" id="3.90.550.10">
    <property type="entry name" value="Spore Coat Polysaccharide Biosynthesis Protein SpsA, Chain A"/>
    <property type="match status" value="1"/>
</dbReference>
<dbReference type="Pfam" id="PF00535">
    <property type="entry name" value="Glycos_transf_2"/>
    <property type="match status" value="1"/>
</dbReference>
<dbReference type="RefSeq" id="WP_066877267.1">
    <property type="nucleotide sequence ID" value="NZ_LNQB01000083.1"/>
</dbReference>
<reference evidence="2 3" key="1">
    <citation type="submission" date="2015-11" db="EMBL/GenBank/DDBJ databases">
        <title>Ensifer anhuiense sp. nov., an effective nitrogen fixation bacterium with Glycine soja.</title>
        <authorList>
            <person name="Yan H."/>
            <person name="Chen W."/>
        </authorList>
    </citation>
    <scope>NUCLEOTIDE SEQUENCE [LARGE SCALE GENOMIC DNA]</scope>
    <source>
        <strain evidence="2 3">LMG 7837</strain>
    </source>
</reference>
<dbReference type="Proteomes" id="UP000078507">
    <property type="component" value="Unassembled WGS sequence"/>
</dbReference>
<dbReference type="SUPFAM" id="SSF53448">
    <property type="entry name" value="Nucleotide-diphospho-sugar transferases"/>
    <property type="match status" value="1"/>
</dbReference>
<keyword evidence="3" id="KW-1185">Reference proteome</keyword>
<proteinExistence type="predicted"/>
<feature type="domain" description="Glycosyltransferase 2-like" evidence="1">
    <location>
        <begin position="8"/>
        <end position="133"/>
    </location>
</feature>
<dbReference type="PANTHER" id="PTHR43685">
    <property type="entry name" value="GLYCOSYLTRANSFERASE"/>
    <property type="match status" value="1"/>
</dbReference>
<dbReference type="EMBL" id="LNQB01000083">
    <property type="protein sequence ID" value="OAP42245.1"/>
    <property type="molecule type" value="Genomic_DNA"/>
</dbReference>
<dbReference type="InterPro" id="IPR001173">
    <property type="entry name" value="Glyco_trans_2-like"/>
</dbReference>
<comment type="caution">
    <text evidence="2">The sequence shown here is derived from an EMBL/GenBank/DDBJ whole genome shotgun (WGS) entry which is preliminary data.</text>
</comment>
<dbReference type="OrthoDB" id="9807795at2"/>
<dbReference type="GO" id="GO:0016740">
    <property type="term" value="F:transferase activity"/>
    <property type="evidence" value="ECO:0007669"/>
    <property type="project" value="UniProtKB-KW"/>
</dbReference>
<dbReference type="AlphaFoldDB" id="A0A178Y6A0"/>
<sequence>MTKCKLVVAFPVYNGARTLEQSLQCIADQDYRDFRAIIVENKSTDNTLEVARAFCEKDDRFEIIENSKHLNALDNFANAITLASERGEYFCLRACDDLSTPDYLSKLLAALEAQPSKMLAAGATKRIDGDDVRLVKPNGNIFDFAQKAASGQLPRNLTFPAEWLYGLFRSNGATEILMRRWRELGRAWCAASYTIAEFVIRDLAAYVDGPAYHFFAGSGSENIHAAKTLRDKLQQRWIYTMGCYRLRDRLPPMSWYGRSRFWLMCWNDARRKTGYYILGRL</sequence>
<evidence type="ECO:0000313" key="3">
    <source>
        <dbReference type="Proteomes" id="UP000078507"/>
    </source>
</evidence>
<dbReference type="STRING" id="36856.ATB98_07555"/>
<evidence type="ECO:0000313" key="2">
    <source>
        <dbReference type="EMBL" id="OAP42245.1"/>
    </source>
</evidence>
<name>A0A178Y6A0_SINSA</name>
<protein>
    <submittedName>
        <fullName evidence="2">Glycosyl transferase</fullName>
    </submittedName>
</protein>
<keyword evidence="2" id="KW-0808">Transferase</keyword>